<evidence type="ECO:0000256" key="2">
    <source>
        <dbReference type="ARBA" id="ARBA00023295"/>
    </source>
</evidence>
<reference evidence="6" key="1">
    <citation type="submission" date="2021-01" db="EMBL/GenBank/DDBJ databases">
        <title>Whole genome shotgun sequence of Actinoplanes tereljensis NBRC 105297.</title>
        <authorList>
            <person name="Komaki H."/>
            <person name="Tamura T."/>
        </authorList>
    </citation>
    <scope>NUCLEOTIDE SEQUENCE</scope>
    <source>
        <strain evidence="6">NBRC 105297</strain>
    </source>
</reference>
<sequence length="478" mass="49719">MRLSPALLAALLLACGPVATAADAAPKKPAVSASRLSAVQSAKQINYYPSAAGWTKMWTSFDAATINADLALAKSMGATSVRAMVFPSVFGYPAPKAEYTAKLAKFVELAAANGLTVKLTLFDWWNGYADVSGSSAWATAILTPYRNDSRIISIDLQNELDPANAAALAWAKKLVPAVKSAVPAIPVTVSVNTMANLTKIKASLPLDYYDFHLYGYSERALTTIKQAKAVVGSAPLVIGETGTSTLAVTEGEQAAFLARVFQAAAAAGVGSVAPWTLYDFTANAIPDSAVAKVPAEYHYGLYRTDGTAKPAAAAVKAAWTGTAYPASLLDPGFENTAAQTPWKAFMPELGVPARTQSAAHSGTWSVSLSSTGKTAAGLPAYRVSPLTPVSPGQKWHAEVWARGNAATGTTQIALSWFDANDKWLGGNSSATLPTGTTGWTRLSVDQAAPAGAASLQVHLKSGANSGTVWFDDVALTAK</sequence>
<keyword evidence="2 3" id="KW-0326">Glycosidase</keyword>
<comment type="similarity">
    <text evidence="3">Belongs to the glycosyl hydrolase 5 (cellulase A) family.</text>
</comment>
<dbReference type="InterPro" id="IPR017853">
    <property type="entry name" value="GH"/>
</dbReference>
<dbReference type="EMBL" id="BOMY01000061">
    <property type="protein sequence ID" value="GIF26537.1"/>
    <property type="molecule type" value="Genomic_DNA"/>
</dbReference>
<dbReference type="SUPFAM" id="SSF49785">
    <property type="entry name" value="Galactose-binding domain-like"/>
    <property type="match status" value="1"/>
</dbReference>
<evidence type="ECO:0000313" key="6">
    <source>
        <dbReference type="EMBL" id="GIF26537.1"/>
    </source>
</evidence>
<dbReference type="GO" id="GO:0000272">
    <property type="term" value="P:polysaccharide catabolic process"/>
    <property type="evidence" value="ECO:0007669"/>
    <property type="project" value="InterPro"/>
</dbReference>
<dbReference type="AlphaFoldDB" id="A0A919NZK1"/>
<gene>
    <name evidence="6" type="ORF">Ate02nite_92670</name>
</gene>
<name>A0A919NZK1_9ACTN</name>
<evidence type="ECO:0000256" key="1">
    <source>
        <dbReference type="ARBA" id="ARBA00022801"/>
    </source>
</evidence>
<dbReference type="Gene3D" id="2.60.120.260">
    <property type="entry name" value="Galactose-binding domain-like"/>
    <property type="match status" value="1"/>
</dbReference>
<evidence type="ECO:0000256" key="3">
    <source>
        <dbReference type="RuleBase" id="RU361153"/>
    </source>
</evidence>
<dbReference type="Pfam" id="PF00150">
    <property type="entry name" value="Cellulase"/>
    <property type="match status" value="1"/>
</dbReference>
<dbReference type="GO" id="GO:0004553">
    <property type="term" value="F:hydrolase activity, hydrolyzing O-glycosyl compounds"/>
    <property type="evidence" value="ECO:0007669"/>
    <property type="project" value="InterPro"/>
</dbReference>
<evidence type="ECO:0000259" key="5">
    <source>
        <dbReference type="Pfam" id="PF00150"/>
    </source>
</evidence>
<accession>A0A919NZK1</accession>
<dbReference type="RefSeq" id="WP_203814335.1">
    <property type="nucleotide sequence ID" value="NZ_BOMY01000061.1"/>
</dbReference>
<organism evidence="6 7">
    <name type="scientific">Paractinoplanes tereljensis</name>
    <dbReference type="NCBI Taxonomy" id="571912"/>
    <lineage>
        <taxon>Bacteria</taxon>
        <taxon>Bacillati</taxon>
        <taxon>Actinomycetota</taxon>
        <taxon>Actinomycetes</taxon>
        <taxon>Micromonosporales</taxon>
        <taxon>Micromonosporaceae</taxon>
        <taxon>Paractinoplanes</taxon>
    </lineage>
</organism>
<feature type="domain" description="Glycoside hydrolase family 5" evidence="5">
    <location>
        <begin position="54"/>
        <end position="268"/>
    </location>
</feature>
<protein>
    <recommendedName>
        <fullName evidence="5">Glycoside hydrolase family 5 domain-containing protein</fullName>
    </recommendedName>
</protein>
<dbReference type="InterPro" id="IPR001547">
    <property type="entry name" value="Glyco_hydro_5"/>
</dbReference>
<proteinExistence type="inferred from homology"/>
<dbReference type="Gene3D" id="3.20.20.80">
    <property type="entry name" value="Glycosidases"/>
    <property type="match status" value="1"/>
</dbReference>
<feature type="signal peptide" evidence="4">
    <location>
        <begin position="1"/>
        <end position="21"/>
    </location>
</feature>
<dbReference type="SUPFAM" id="SSF51445">
    <property type="entry name" value="(Trans)glycosidases"/>
    <property type="match status" value="1"/>
</dbReference>
<comment type="caution">
    <text evidence="6">The sequence shown here is derived from an EMBL/GenBank/DDBJ whole genome shotgun (WGS) entry which is preliminary data.</text>
</comment>
<evidence type="ECO:0000256" key="4">
    <source>
        <dbReference type="SAM" id="SignalP"/>
    </source>
</evidence>
<evidence type="ECO:0000313" key="7">
    <source>
        <dbReference type="Proteomes" id="UP000623608"/>
    </source>
</evidence>
<dbReference type="Proteomes" id="UP000623608">
    <property type="component" value="Unassembled WGS sequence"/>
</dbReference>
<keyword evidence="4" id="KW-0732">Signal</keyword>
<feature type="chain" id="PRO_5039392406" description="Glycoside hydrolase family 5 domain-containing protein" evidence="4">
    <location>
        <begin position="22"/>
        <end position="478"/>
    </location>
</feature>
<keyword evidence="7" id="KW-1185">Reference proteome</keyword>
<dbReference type="InterPro" id="IPR008979">
    <property type="entry name" value="Galactose-bd-like_sf"/>
</dbReference>
<keyword evidence="1 3" id="KW-0378">Hydrolase</keyword>
<dbReference type="PROSITE" id="PS51257">
    <property type="entry name" value="PROKAR_LIPOPROTEIN"/>
    <property type="match status" value="1"/>
</dbReference>